<sequence>MNDDLADCVLRALPDFDSLSSVILVSRQIYDVFNRHPVSIVRSVAYNKIGPSLPQALRLARHKKDQYDPVNWPPEAEVMNVPITVQERHIIARNAHIVSQLEDLFSWSHKNQFSTTSVLSNEESKRFHRAMYRFWLFADAFRPEYDDWDGETETFDGPKNSFFQQLPDKTELYEFVRIVQFLTETVRWVGAATGEVFNELAGNAMHMADEMGFALSGGPRVILQMFKDKSGAPLLAITDPWETDSLPADFTFIKTSLSDVFQARNLKRPDWNSHEMKKTILDEYEQYTRPCHLCAKTGDRLWSASNWPFLKGYAPPLTFARSMKGNLTLNRHETNGLQQYLQRPTLCYASFMDWMFDNKDTSGQYRDLTRDDWICQECLQTFVNSKLHLWWLERQRAEGMPVRTEDCWYGYNCRTQRYYTHAMKLNHLCAPTRGDPA</sequence>
<proteinExistence type="predicted"/>
<dbReference type="STRING" id="5364.A0A5C3N4D6"/>
<protein>
    <recommendedName>
        <fullName evidence="3">Aprataxin and PNK-like factor PBZ domain-containing protein</fullName>
    </recommendedName>
</protein>
<evidence type="ECO:0000313" key="2">
    <source>
        <dbReference type="Proteomes" id="UP000305948"/>
    </source>
</evidence>
<accession>A0A5C3N4D6</accession>
<organism evidence="1 2">
    <name type="scientific">Heliocybe sulcata</name>
    <dbReference type="NCBI Taxonomy" id="5364"/>
    <lineage>
        <taxon>Eukaryota</taxon>
        <taxon>Fungi</taxon>
        <taxon>Dikarya</taxon>
        <taxon>Basidiomycota</taxon>
        <taxon>Agaricomycotina</taxon>
        <taxon>Agaricomycetes</taxon>
        <taxon>Gloeophyllales</taxon>
        <taxon>Gloeophyllaceae</taxon>
        <taxon>Heliocybe</taxon>
    </lineage>
</organism>
<dbReference type="InterPro" id="IPR052256">
    <property type="entry name" value="E3_ubiquitin-ligase_CHFR"/>
</dbReference>
<evidence type="ECO:0008006" key="3">
    <source>
        <dbReference type="Google" id="ProtNLM"/>
    </source>
</evidence>
<gene>
    <name evidence="1" type="ORF">OE88DRAFT_1807395</name>
</gene>
<name>A0A5C3N4D6_9AGAM</name>
<dbReference type="GO" id="GO:0016567">
    <property type="term" value="P:protein ubiquitination"/>
    <property type="evidence" value="ECO:0007669"/>
    <property type="project" value="TreeGrafter"/>
</dbReference>
<dbReference type="AlphaFoldDB" id="A0A5C3N4D6"/>
<dbReference type="PANTHER" id="PTHR16079">
    <property type="entry name" value="UBIQUITIN LIGASE PROTEIN CHFR"/>
    <property type="match status" value="1"/>
</dbReference>
<evidence type="ECO:0000313" key="1">
    <source>
        <dbReference type="EMBL" id="TFK52504.1"/>
    </source>
</evidence>
<dbReference type="GO" id="GO:0004842">
    <property type="term" value="F:ubiquitin-protein transferase activity"/>
    <property type="evidence" value="ECO:0007669"/>
    <property type="project" value="TreeGrafter"/>
</dbReference>
<dbReference type="OrthoDB" id="2745518at2759"/>
<keyword evidence="2" id="KW-1185">Reference proteome</keyword>
<dbReference type="GO" id="GO:0005634">
    <property type="term" value="C:nucleus"/>
    <property type="evidence" value="ECO:0007669"/>
    <property type="project" value="TreeGrafter"/>
</dbReference>
<reference evidence="1 2" key="1">
    <citation type="journal article" date="2019" name="Nat. Ecol. Evol.">
        <title>Megaphylogeny resolves global patterns of mushroom evolution.</title>
        <authorList>
            <person name="Varga T."/>
            <person name="Krizsan K."/>
            <person name="Foldi C."/>
            <person name="Dima B."/>
            <person name="Sanchez-Garcia M."/>
            <person name="Sanchez-Ramirez S."/>
            <person name="Szollosi G.J."/>
            <person name="Szarkandi J.G."/>
            <person name="Papp V."/>
            <person name="Albert L."/>
            <person name="Andreopoulos W."/>
            <person name="Angelini C."/>
            <person name="Antonin V."/>
            <person name="Barry K.W."/>
            <person name="Bougher N.L."/>
            <person name="Buchanan P."/>
            <person name="Buyck B."/>
            <person name="Bense V."/>
            <person name="Catcheside P."/>
            <person name="Chovatia M."/>
            <person name="Cooper J."/>
            <person name="Damon W."/>
            <person name="Desjardin D."/>
            <person name="Finy P."/>
            <person name="Geml J."/>
            <person name="Haridas S."/>
            <person name="Hughes K."/>
            <person name="Justo A."/>
            <person name="Karasinski D."/>
            <person name="Kautmanova I."/>
            <person name="Kiss B."/>
            <person name="Kocsube S."/>
            <person name="Kotiranta H."/>
            <person name="LaButti K.M."/>
            <person name="Lechner B.E."/>
            <person name="Liimatainen K."/>
            <person name="Lipzen A."/>
            <person name="Lukacs Z."/>
            <person name="Mihaltcheva S."/>
            <person name="Morgado L.N."/>
            <person name="Niskanen T."/>
            <person name="Noordeloos M.E."/>
            <person name="Ohm R.A."/>
            <person name="Ortiz-Santana B."/>
            <person name="Ovrebo C."/>
            <person name="Racz N."/>
            <person name="Riley R."/>
            <person name="Savchenko A."/>
            <person name="Shiryaev A."/>
            <person name="Soop K."/>
            <person name="Spirin V."/>
            <person name="Szebenyi C."/>
            <person name="Tomsovsky M."/>
            <person name="Tulloss R.E."/>
            <person name="Uehling J."/>
            <person name="Grigoriev I.V."/>
            <person name="Vagvolgyi C."/>
            <person name="Papp T."/>
            <person name="Martin F.M."/>
            <person name="Miettinen O."/>
            <person name="Hibbett D.S."/>
            <person name="Nagy L.G."/>
        </authorList>
    </citation>
    <scope>NUCLEOTIDE SEQUENCE [LARGE SCALE GENOMIC DNA]</scope>
    <source>
        <strain evidence="1 2">OMC1185</strain>
    </source>
</reference>
<dbReference type="Proteomes" id="UP000305948">
    <property type="component" value="Unassembled WGS sequence"/>
</dbReference>
<dbReference type="GO" id="GO:0006511">
    <property type="term" value="P:ubiquitin-dependent protein catabolic process"/>
    <property type="evidence" value="ECO:0007669"/>
    <property type="project" value="TreeGrafter"/>
</dbReference>
<dbReference type="PANTHER" id="PTHR16079:SF4">
    <property type="entry name" value="E3 UBIQUITIN-PROTEIN LIGASE CHFR"/>
    <property type="match status" value="1"/>
</dbReference>
<dbReference type="EMBL" id="ML213509">
    <property type="protein sequence ID" value="TFK52504.1"/>
    <property type="molecule type" value="Genomic_DNA"/>
</dbReference>